<protein>
    <recommendedName>
        <fullName evidence="2">Reverse transcriptase Ty1/copia-type domain-containing protein</fullName>
    </recommendedName>
</protein>
<accession>A0AAD8R146</accession>
<evidence type="ECO:0000313" key="3">
    <source>
        <dbReference type="EMBL" id="KAK1612100.1"/>
    </source>
</evidence>
<feature type="compositionally biased region" description="Low complexity" evidence="1">
    <location>
        <begin position="277"/>
        <end position="290"/>
    </location>
</feature>
<dbReference type="Pfam" id="PF07727">
    <property type="entry name" value="RVT_2"/>
    <property type="match status" value="1"/>
</dbReference>
<comment type="caution">
    <text evidence="3">The sequence shown here is derived from an EMBL/GenBank/DDBJ whole genome shotgun (WGS) entry which is preliminary data.</text>
</comment>
<dbReference type="Proteomes" id="UP001231189">
    <property type="component" value="Unassembled WGS sequence"/>
</dbReference>
<name>A0AAD8R146_LOLMU</name>
<feature type="region of interest" description="Disordered" evidence="1">
    <location>
        <begin position="306"/>
        <end position="424"/>
    </location>
</feature>
<proteinExistence type="predicted"/>
<organism evidence="3 4">
    <name type="scientific">Lolium multiflorum</name>
    <name type="common">Italian ryegrass</name>
    <name type="synonym">Lolium perenne subsp. multiflorum</name>
    <dbReference type="NCBI Taxonomy" id="4521"/>
    <lineage>
        <taxon>Eukaryota</taxon>
        <taxon>Viridiplantae</taxon>
        <taxon>Streptophyta</taxon>
        <taxon>Embryophyta</taxon>
        <taxon>Tracheophyta</taxon>
        <taxon>Spermatophyta</taxon>
        <taxon>Magnoliopsida</taxon>
        <taxon>Liliopsida</taxon>
        <taxon>Poales</taxon>
        <taxon>Poaceae</taxon>
        <taxon>BOP clade</taxon>
        <taxon>Pooideae</taxon>
        <taxon>Poodae</taxon>
        <taxon>Poeae</taxon>
        <taxon>Poeae Chloroplast Group 2 (Poeae type)</taxon>
        <taxon>Loliodinae</taxon>
        <taxon>Loliinae</taxon>
        <taxon>Lolium</taxon>
    </lineage>
</organism>
<feature type="domain" description="Reverse transcriptase Ty1/copia-type" evidence="2">
    <location>
        <begin position="474"/>
        <end position="717"/>
    </location>
</feature>
<dbReference type="Pfam" id="PF14223">
    <property type="entry name" value="Retrotran_gag_2"/>
    <property type="match status" value="1"/>
</dbReference>
<dbReference type="EMBL" id="JAUUTY010000007">
    <property type="protein sequence ID" value="KAK1612100.1"/>
    <property type="molecule type" value="Genomic_DNA"/>
</dbReference>
<dbReference type="AlphaFoldDB" id="A0AAD8R146"/>
<dbReference type="SUPFAM" id="SSF56672">
    <property type="entry name" value="DNA/RNA polymerases"/>
    <property type="match status" value="1"/>
</dbReference>
<keyword evidence="4" id="KW-1185">Reference proteome</keyword>
<evidence type="ECO:0000313" key="4">
    <source>
        <dbReference type="Proteomes" id="UP001231189"/>
    </source>
</evidence>
<feature type="compositionally biased region" description="Low complexity" evidence="1">
    <location>
        <begin position="335"/>
        <end position="405"/>
    </location>
</feature>
<dbReference type="PANTHER" id="PTHR47481:SF31">
    <property type="entry name" value="OS01G0873500 PROTEIN"/>
    <property type="match status" value="1"/>
</dbReference>
<evidence type="ECO:0000256" key="1">
    <source>
        <dbReference type="SAM" id="MobiDB-lite"/>
    </source>
</evidence>
<sequence length="851" mass="91487">MATDGTLSPPSTIGALSSSTTGAISAPSSLGALSASTISASTLSSMGTLPAGSMFSSAGFGGASSSTTAVAAPFHFGNLLTVKLGSDNYLLWRSAILPLLRSHFLMGYVDGTYPCPPERVLVQFEGRPAAIPNPEHQAWVMQDQALLSGINSSLTPAVGGLVMFAATAQEAWVTLRDSFDTHFSAQSVHIRGQLQKMEKQTSSITTYFNKIKALSDSLTAMGQPLAQEDFVAYVLNGLDEDYDNLAENINGRETPISTRELHARLLSTEQRVESRRAAALQSGASANAAYRGGGRGTARGARLELLDQPSTPPDDHVDHVDSADPSPMQLHARAGSSPPDLPGGSPATPARASSPGPSASPPAADAPASPLSSGPSSPGPAQVSPAAPPDADATTSGRSLPSQQPSVPPRPVTRSRTGHSRPKVWTDGSVAWLTACSSHGISDPSSEPTSHHDAMRIPHWREAMETEYQALLRNETWRLVPPRPGINVIDSKWVFKIKRHSDGSIERYKARLVAKGFKQRYGLDYEDTFSPVIKPTTIRLLLSLAVSRGWHLRQLDVQNAFLHGVLEEEVYMRQPPGFVDSAHPQHLCRLVKALYGLKQAPRAWHARLGSVLRDHGFVPSSADTSLFMLRRPDITMYLLVYVDDIIVVSSSPSAVGRLVHGLQSAFAVKDLGSLRFFLGIEVSDVSQGLALTQKKYALDILRRAGMLECKSASTPMTVTDCLSAADGDLLTSDEATTYRSIVGGLQYLLVTRPDISFAVNKVCQYMQTPRQPHWSAVKRILRYISSTISHGIHLRRSSSSLLSAFSDADWAGDSDDRRSTGGHAIFYGPNLIAWSARKQATVSRSSTESEN</sequence>
<evidence type="ECO:0000259" key="2">
    <source>
        <dbReference type="Pfam" id="PF07727"/>
    </source>
</evidence>
<feature type="compositionally biased region" description="Basic and acidic residues" evidence="1">
    <location>
        <begin position="313"/>
        <end position="322"/>
    </location>
</feature>
<dbReference type="PANTHER" id="PTHR47481">
    <property type="match status" value="1"/>
</dbReference>
<dbReference type="InterPro" id="IPR013103">
    <property type="entry name" value="RVT_2"/>
</dbReference>
<dbReference type="InterPro" id="IPR043502">
    <property type="entry name" value="DNA/RNA_pol_sf"/>
</dbReference>
<reference evidence="3" key="1">
    <citation type="submission" date="2023-07" db="EMBL/GenBank/DDBJ databases">
        <title>A chromosome-level genome assembly of Lolium multiflorum.</title>
        <authorList>
            <person name="Chen Y."/>
            <person name="Copetti D."/>
            <person name="Kolliker R."/>
            <person name="Studer B."/>
        </authorList>
    </citation>
    <scope>NUCLEOTIDE SEQUENCE</scope>
    <source>
        <strain evidence="3">02402/16</strain>
        <tissue evidence="3">Leaf</tissue>
    </source>
</reference>
<feature type="region of interest" description="Disordered" evidence="1">
    <location>
        <begin position="277"/>
        <end position="296"/>
    </location>
</feature>
<dbReference type="CDD" id="cd09272">
    <property type="entry name" value="RNase_HI_RT_Ty1"/>
    <property type="match status" value="1"/>
</dbReference>
<gene>
    <name evidence="3" type="ORF">QYE76_035773</name>
</gene>